<dbReference type="GO" id="GO:0004017">
    <property type="term" value="F:AMP kinase activity"/>
    <property type="evidence" value="ECO:0007669"/>
    <property type="project" value="InterPro"/>
</dbReference>
<keyword evidence="3 7" id="KW-0547">Nucleotide-binding</keyword>
<comment type="domain">
    <text evidence="7">Consists of three domains, a large central CORE domain and two small peripheral domains, NMPbind and LID, which undergo movements during catalysis. The LID domain closes over the site of phosphoryl transfer upon GTP binding. Assembling and dissambling the active center during each catalytic cycle provides an effective means to prevent GTP hydrolysis.</text>
</comment>
<feature type="binding site" evidence="7">
    <location>
        <position position="169"/>
    </location>
    <ligand>
        <name>AMP</name>
        <dbReference type="ChEBI" id="CHEBI:456215"/>
    </ligand>
</feature>
<feature type="binding site" evidence="7">
    <location>
        <position position="180"/>
    </location>
    <ligand>
        <name>AMP</name>
        <dbReference type="ChEBI" id="CHEBI:456215"/>
    </ligand>
</feature>
<feature type="binding site" evidence="7">
    <location>
        <position position="101"/>
    </location>
    <ligand>
        <name>AMP</name>
        <dbReference type="ChEBI" id="CHEBI:456215"/>
    </ligand>
</feature>
<dbReference type="Gene3D" id="3.40.50.300">
    <property type="entry name" value="P-loop containing nucleotide triphosphate hydrolases"/>
    <property type="match status" value="1"/>
</dbReference>
<dbReference type="PRINTS" id="PR00094">
    <property type="entry name" value="ADENYLTKNASE"/>
</dbReference>
<dbReference type="InterPro" id="IPR007862">
    <property type="entry name" value="Adenylate_kinase_lid-dom"/>
</dbReference>
<dbReference type="HAMAP" id="MF_00235">
    <property type="entry name" value="Adenylate_kinase_Adk"/>
    <property type="match status" value="1"/>
</dbReference>
<feature type="region of interest" description="NMPbind" evidence="7">
    <location>
        <begin position="36"/>
        <end position="65"/>
    </location>
</feature>
<evidence type="ECO:0000313" key="10">
    <source>
        <dbReference type="Proteomes" id="UP001165120"/>
    </source>
</evidence>
<keyword evidence="4 7" id="KW-0418">Kinase</keyword>
<dbReference type="InterPro" id="IPR006259">
    <property type="entry name" value="Adenyl_kin_sub"/>
</dbReference>
<evidence type="ECO:0000313" key="9">
    <source>
        <dbReference type="EMBL" id="GME69215.1"/>
    </source>
</evidence>
<evidence type="ECO:0000256" key="2">
    <source>
        <dbReference type="ARBA" id="ARBA00022679"/>
    </source>
</evidence>
<keyword evidence="2 7" id="KW-0808">Transferase</keyword>
<dbReference type="InterPro" id="IPR033690">
    <property type="entry name" value="Adenylat_kinase_CS"/>
</dbReference>
<feature type="binding site" evidence="7">
    <location>
        <begin position="63"/>
        <end position="65"/>
    </location>
    <ligand>
        <name>AMP</name>
        <dbReference type="ChEBI" id="CHEBI:456215"/>
    </ligand>
</feature>
<feature type="binding site" evidence="7">
    <location>
        <position position="136"/>
    </location>
    <ligand>
        <name>GTP</name>
        <dbReference type="ChEBI" id="CHEBI:37565"/>
    </ligand>
</feature>
<dbReference type="GO" id="GO:0005759">
    <property type="term" value="C:mitochondrial matrix"/>
    <property type="evidence" value="ECO:0007669"/>
    <property type="project" value="UniProtKB-SubCell"/>
</dbReference>
<feature type="binding site" evidence="7">
    <location>
        <begin position="94"/>
        <end position="97"/>
    </location>
    <ligand>
        <name>AMP</name>
        <dbReference type="ChEBI" id="CHEBI:456215"/>
    </ligand>
</feature>
<dbReference type="GO" id="GO:0046039">
    <property type="term" value="P:GTP metabolic process"/>
    <property type="evidence" value="ECO:0007669"/>
    <property type="project" value="UniProtKB-UniRule"/>
</dbReference>
<evidence type="ECO:0000256" key="4">
    <source>
        <dbReference type="ARBA" id="ARBA00022777"/>
    </source>
</evidence>
<feature type="binding site" evidence="7">
    <location>
        <position position="42"/>
    </location>
    <ligand>
        <name>AMP</name>
        <dbReference type="ChEBI" id="CHEBI:456215"/>
    </ligand>
</feature>
<keyword evidence="10" id="KW-1185">Reference proteome</keyword>
<feature type="binding site" evidence="7">
    <location>
        <position position="37"/>
    </location>
    <ligand>
        <name>AMP</name>
        <dbReference type="ChEBI" id="CHEBI:456215"/>
    </ligand>
</feature>
<dbReference type="InterPro" id="IPR028586">
    <property type="entry name" value="AK3/Ak4_mitochondrial"/>
</dbReference>
<evidence type="ECO:0000256" key="3">
    <source>
        <dbReference type="ARBA" id="ARBA00022741"/>
    </source>
</evidence>
<dbReference type="Pfam" id="PF05191">
    <property type="entry name" value="ADK_lid"/>
    <property type="match status" value="1"/>
</dbReference>
<reference evidence="9" key="1">
    <citation type="submission" date="2023-04" db="EMBL/GenBank/DDBJ databases">
        <title>Candida boidinii NBRC 10035.</title>
        <authorList>
            <person name="Ichikawa N."/>
            <person name="Sato H."/>
            <person name="Tonouchi N."/>
        </authorList>
    </citation>
    <scope>NUCLEOTIDE SEQUENCE</scope>
    <source>
        <strain evidence="9">NBRC 10035</strain>
    </source>
</reference>
<evidence type="ECO:0000256" key="6">
    <source>
        <dbReference type="ARBA" id="ARBA00023134"/>
    </source>
</evidence>
<dbReference type="GO" id="GO:0006172">
    <property type="term" value="P:ADP biosynthetic process"/>
    <property type="evidence" value="ECO:0007669"/>
    <property type="project" value="UniProtKB-UniRule"/>
</dbReference>
<dbReference type="InterPro" id="IPR027417">
    <property type="entry name" value="P-loop_NTPase"/>
</dbReference>
<comment type="caution">
    <text evidence="9">The sequence shown here is derived from an EMBL/GenBank/DDBJ whole genome shotgun (WGS) entry which is preliminary data.</text>
</comment>
<dbReference type="FunFam" id="3.40.50.300:FF:000106">
    <property type="entry name" value="Adenylate kinase mitochondrial"/>
    <property type="match status" value="1"/>
</dbReference>
<feature type="domain" description="Adenylate kinase active site lid" evidence="8">
    <location>
        <begin position="136"/>
        <end position="171"/>
    </location>
</feature>
<dbReference type="InterPro" id="IPR036193">
    <property type="entry name" value="ADK_active_lid_dom_sf"/>
</dbReference>
<dbReference type="SUPFAM" id="SSF52540">
    <property type="entry name" value="P-loop containing nucleoside triphosphate hydrolases"/>
    <property type="match status" value="1"/>
</dbReference>
<dbReference type="GO" id="GO:0046041">
    <property type="term" value="P:ITP metabolic process"/>
    <property type="evidence" value="ECO:0007669"/>
    <property type="project" value="UniProtKB-UniRule"/>
</dbReference>
<accession>A0A9W6T1D8</accession>
<comment type="subcellular location">
    <subcellularLocation>
        <location evidence="1 7">Mitochondrion matrix</location>
    </subcellularLocation>
</comment>
<comment type="subunit">
    <text evidence="7">Monomer.</text>
</comment>
<feature type="region of interest" description="LID" evidence="7">
    <location>
        <begin position="135"/>
        <end position="172"/>
    </location>
</feature>
<evidence type="ECO:0000259" key="8">
    <source>
        <dbReference type="Pfam" id="PF05191"/>
    </source>
</evidence>
<keyword evidence="5 7" id="KW-0496">Mitochondrion</keyword>
<comment type="function">
    <text evidence="7">Involved in maintaining the homeostasis of cellular nucleotides by catalyzing the interconversion of nucleoside phosphates. Has GTP:AMP phosphotransferase and ITP:AMP phosphotransferase activities.</text>
</comment>
<comment type="catalytic activity">
    <reaction evidence="7">
        <text>a ribonucleoside 5'-triphosphate + AMP = a ribonucleoside 5'-diphosphate + ADP</text>
        <dbReference type="Rhea" id="RHEA:13749"/>
        <dbReference type="ChEBI" id="CHEBI:57930"/>
        <dbReference type="ChEBI" id="CHEBI:61557"/>
        <dbReference type="ChEBI" id="CHEBI:456215"/>
        <dbReference type="ChEBI" id="CHEBI:456216"/>
        <dbReference type="EC" id="2.7.4.10"/>
    </reaction>
</comment>
<feature type="binding site" evidence="7">
    <location>
        <begin position="145"/>
        <end position="146"/>
    </location>
    <ligand>
        <name>GTP</name>
        <dbReference type="ChEBI" id="CHEBI:37565"/>
    </ligand>
</feature>
<dbReference type="CDD" id="cd01428">
    <property type="entry name" value="ADK"/>
    <property type="match status" value="1"/>
</dbReference>
<feature type="binding site" evidence="7">
    <location>
        <begin position="15"/>
        <end position="20"/>
    </location>
    <ligand>
        <name>GTP</name>
        <dbReference type="ChEBI" id="CHEBI:37565"/>
    </ligand>
</feature>
<evidence type="ECO:0000256" key="1">
    <source>
        <dbReference type="ARBA" id="ARBA00004305"/>
    </source>
</evidence>
<dbReference type="PANTHER" id="PTHR23359">
    <property type="entry name" value="NUCLEOTIDE KINASE"/>
    <property type="match status" value="1"/>
</dbReference>
<feature type="binding site" evidence="7">
    <location>
        <position position="209"/>
    </location>
    <ligand>
        <name>GTP</name>
        <dbReference type="ChEBI" id="CHEBI:37565"/>
    </ligand>
</feature>
<comment type="similarity">
    <text evidence="7">Belongs to the adenylate kinase family. AK3 subfamily.</text>
</comment>
<dbReference type="EMBL" id="BSXN01000609">
    <property type="protein sequence ID" value="GME69215.1"/>
    <property type="molecule type" value="Genomic_DNA"/>
</dbReference>
<dbReference type="HAMAP" id="MF_03169">
    <property type="entry name" value="Adenylate_kinase_AK3"/>
    <property type="match status" value="1"/>
</dbReference>
<dbReference type="EC" id="2.7.4.10" evidence="7"/>
<dbReference type="Pfam" id="PF00406">
    <property type="entry name" value="ADK"/>
    <property type="match status" value="1"/>
</dbReference>
<sequence>MSLRPIRIVLLGAPGSGKGTLTTRLLKNVSQLNSLSTGDILRREMQQNSEIGITAKNYIKSGQLLPDHLMAQLLNNELSKLGWLSNESSWLLDGFPRTIGQALELDKNLDPFNCNVNSVVELDVPPEVILERIENRWVHIPSGRVYNLQYNPPKVPGKDDITGEPLSKRDDDKPEIFKLRLDSYFKELEPLKEYYSKKNILRTVSGETSDIVFPKLLDLVQQEFKK</sequence>
<keyword evidence="6 7" id="KW-0342">GTP-binding</keyword>
<dbReference type="GO" id="GO:0005525">
    <property type="term" value="F:GTP binding"/>
    <property type="evidence" value="ECO:0007669"/>
    <property type="project" value="UniProtKB-KW"/>
</dbReference>
<dbReference type="Proteomes" id="UP001165120">
    <property type="component" value="Unassembled WGS sequence"/>
</dbReference>
<dbReference type="GO" id="GO:0005524">
    <property type="term" value="F:ATP binding"/>
    <property type="evidence" value="ECO:0007669"/>
    <property type="project" value="InterPro"/>
</dbReference>
<dbReference type="GO" id="GO:0046033">
    <property type="term" value="P:AMP metabolic process"/>
    <property type="evidence" value="ECO:0007669"/>
    <property type="project" value="UniProtKB-UniRule"/>
</dbReference>
<dbReference type="AlphaFoldDB" id="A0A9W6T1D8"/>
<dbReference type="GO" id="GO:0046899">
    <property type="term" value="F:nucleoside triphosphate adenylate kinase activity"/>
    <property type="evidence" value="ECO:0007669"/>
    <property type="project" value="UniProtKB-UniRule"/>
</dbReference>
<name>A0A9W6T1D8_CANBO</name>
<evidence type="ECO:0000256" key="7">
    <source>
        <dbReference type="HAMAP-Rule" id="MF_03169"/>
    </source>
</evidence>
<evidence type="ECO:0000256" key="5">
    <source>
        <dbReference type="ARBA" id="ARBA00023128"/>
    </source>
</evidence>
<protein>
    <recommendedName>
        <fullName evidence="7">GTP:AMP phosphotransferase, mitochondrial</fullName>
        <ecNumber evidence="7">2.7.4.10</ecNumber>
    </recommendedName>
    <alternativeName>
        <fullName evidence="7">Adenylate kinase 3</fullName>
        <shortName evidence="7">AK 3</shortName>
    </alternativeName>
</protein>
<gene>
    <name evidence="7" type="primary">ADK2</name>
    <name evidence="9" type="ORF">Cboi02_000215100</name>
</gene>
<proteinExistence type="inferred from homology"/>
<dbReference type="SUPFAM" id="SSF57774">
    <property type="entry name" value="Microbial and mitochondrial ADK, insert 'zinc finger' domain"/>
    <property type="match status" value="1"/>
</dbReference>
<dbReference type="InterPro" id="IPR000850">
    <property type="entry name" value="Adenylat/UMP-CMP_kin"/>
</dbReference>
<dbReference type="NCBIfam" id="TIGR01351">
    <property type="entry name" value="adk"/>
    <property type="match status" value="1"/>
</dbReference>
<organism evidence="9 10">
    <name type="scientific">Candida boidinii</name>
    <name type="common">Yeast</name>
    <dbReference type="NCBI Taxonomy" id="5477"/>
    <lineage>
        <taxon>Eukaryota</taxon>
        <taxon>Fungi</taxon>
        <taxon>Dikarya</taxon>
        <taxon>Ascomycota</taxon>
        <taxon>Saccharomycotina</taxon>
        <taxon>Pichiomycetes</taxon>
        <taxon>Pichiales</taxon>
        <taxon>Pichiaceae</taxon>
        <taxon>Ogataea</taxon>
        <taxon>Ogataea/Candida clade</taxon>
    </lineage>
</organism>
<dbReference type="PROSITE" id="PS00113">
    <property type="entry name" value="ADENYLATE_KINASE"/>
    <property type="match status" value="1"/>
</dbReference>